<dbReference type="InterPro" id="IPR016162">
    <property type="entry name" value="Ald_DH_N"/>
</dbReference>
<keyword evidence="1" id="KW-0560">Oxidoreductase</keyword>
<accession>A0ABW3CJA8</accession>
<dbReference type="InterPro" id="IPR016161">
    <property type="entry name" value="Ald_DH/histidinol_DH"/>
</dbReference>
<keyword evidence="4" id="KW-1185">Reference proteome</keyword>
<comment type="caution">
    <text evidence="3">The sequence shown here is derived from an EMBL/GenBank/DDBJ whole genome shotgun (WGS) entry which is preliminary data.</text>
</comment>
<dbReference type="Proteomes" id="UP001597083">
    <property type="component" value="Unassembled WGS sequence"/>
</dbReference>
<feature type="region of interest" description="Disordered" evidence="2">
    <location>
        <begin position="1"/>
        <end position="25"/>
    </location>
</feature>
<evidence type="ECO:0008006" key="5">
    <source>
        <dbReference type="Google" id="ProtNLM"/>
    </source>
</evidence>
<dbReference type="EMBL" id="JBHTIR010003081">
    <property type="protein sequence ID" value="MFD0854639.1"/>
    <property type="molecule type" value="Genomic_DNA"/>
</dbReference>
<gene>
    <name evidence="3" type="ORF">ACFQ07_20545</name>
</gene>
<dbReference type="SUPFAM" id="SSF53720">
    <property type="entry name" value="ALDH-like"/>
    <property type="match status" value="1"/>
</dbReference>
<dbReference type="Gene3D" id="3.40.605.10">
    <property type="entry name" value="Aldehyde Dehydrogenase, Chain A, domain 1"/>
    <property type="match status" value="1"/>
</dbReference>
<evidence type="ECO:0000256" key="2">
    <source>
        <dbReference type="SAM" id="MobiDB-lite"/>
    </source>
</evidence>
<organism evidence="3 4">
    <name type="scientific">Actinomadura adrarensis</name>
    <dbReference type="NCBI Taxonomy" id="1819600"/>
    <lineage>
        <taxon>Bacteria</taxon>
        <taxon>Bacillati</taxon>
        <taxon>Actinomycetota</taxon>
        <taxon>Actinomycetes</taxon>
        <taxon>Streptosporangiales</taxon>
        <taxon>Thermomonosporaceae</taxon>
        <taxon>Actinomadura</taxon>
    </lineage>
</organism>
<name>A0ABW3CJA8_9ACTN</name>
<evidence type="ECO:0000256" key="1">
    <source>
        <dbReference type="ARBA" id="ARBA00023002"/>
    </source>
</evidence>
<protein>
    <recommendedName>
        <fullName evidence="5">Aldehyde dehydrogenase family protein</fullName>
    </recommendedName>
</protein>
<sequence length="70" mass="7309">MSTTVSGLELPATLMTGRPQGEPGELRNFVGGRFVPSERTFEKVSPVTGEVIWQVAEADSGTVDAAVSSA</sequence>
<reference evidence="4" key="1">
    <citation type="journal article" date="2019" name="Int. J. Syst. Evol. Microbiol.">
        <title>The Global Catalogue of Microorganisms (GCM) 10K type strain sequencing project: providing services to taxonomists for standard genome sequencing and annotation.</title>
        <authorList>
            <consortium name="The Broad Institute Genomics Platform"/>
            <consortium name="The Broad Institute Genome Sequencing Center for Infectious Disease"/>
            <person name="Wu L."/>
            <person name="Ma J."/>
        </authorList>
    </citation>
    <scope>NUCLEOTIDE SEQUENCE [LARGE SCALE GENOMIC DNA]</scope>
    <source>
        <strain evidence="4">JCM 31696</strain>
    </source>
</reference>
<proteinExistence type="predicted"/>
<evidence type="ECO:0000313" key="4">
    <source>
        <dbReference type="Proteomes" id="UP001597083"/>
    </source>
</evidence>
<feature type="non-terminal residue" evidence="3">
    <location>
        <position position="70"/>
    </location>
</feature>
<evidence type="ECO:0000313" key="3">
    <source>
        <dbReference type="EMBL" id="MFD0854639.1"/>
    </source>
</evidence>